<evidence type="ECO:0000313" key="2">
    <source>
        <dbReference type="Proteomes" id="UP001497444"/>
    </source>
</evidence>
<proteinExistence type="predicted"/>
<comment type="caution">
    <text evidence="1">The sequence shown here is derived from an EMBL/GenBank/DDBJ whole genome shotgun (WGS) entry which is preliminary data.</text>
</comment>
<dbReference type="Proteomes" id="UP001497444">
    <property type="component" value="Unassembled WGS sequence"/>
</dbReference>
<evidence type="ECO:0000313" key="1">
    <source>
        <dbReference type="EMBL" id="CAK9254332.1"/>
    </source>
</evidence>
<gene>
    <name evidence="1" type="ORF">CSSPJE1EN1_LOCUS29710</name>
</gene>
<name>A0ABP0VIT2_9BRYO</name>
<reference evidence="1" key="1">
    <citation type="submission" date="2024-02" db="EMBL/GenBank/DDBJ databases">
        <authorList>
            <consortium name="ELIXIR-Norway"/>
            <consortium name="Elixir Norway"/>
        </authorList>
    </citation>
    <scope>NUCLEOTIDE SEQUENCE</scope>
</reference>
<accession>A0ABP0VIT2</accession>
<keyword evidence="2" id="KW-1185">Reference proteome</keyword>
<dbReference type="EMBL" id="CAXAQS010001010">
    <property type="protein sequence ID" value="CAK9254332.1"/>
    <property type="molecule type" value="Genomic_DNA"/>
</dbReference>
<protein>
    <submittedName>
        <fullName evidence="1">Uncharacterized protein</fullName>
    </submittedName>
</protein>
<sequence>MVKLLFEHVTMEQKAVLVNVMVELMSVHDYEVFKETVQKGNDDMVKVLSEHVTVEQEAALVNSIVEFIDAEDPHWDLEDTQKKRDLLERVLPIKGRPIRTR</sequence>
<organism evidence="1 2">
    <name type="scientific">Sphagnum jensenii</name>
    <dbReference type="NCBI Taxonomy" id="128206"/>
    <lineage>
        <taxon>Eukaryota</taxon>
        <taxon>Viridiplantae</taxon>
        <taxon>Streptophyta</taxon>
        <taxon>Embryophyta</taxon>
        <taxon>Bryophyta</taxon>
        <taxon>Sphagnophytina</taxon>
        <taxon>Sphagnopsida</taxon>
        <taxon>Sphagnales</taxon>
        <taxon>Sphagnaceae</taxon>
        <taxon>Sphagnum</taxon>
    </lineage>
</organism>